<dbReference type="InterPro" id="IPR001451">
    <property type="entry name" value="Hexapep"/>
</dbReference>
<dbReference type="KEGG" id="csto:CGC58_04830"/>
<reference evidence="6" key="1">
    <citation type="submission" date="2017-06" db="EMBL/GenBank/DDBJ databases">
        <title>Capnocytophaga spp. assemblies.</title>
        <authorList>
            <person name="Gulvik C.A."/>
        </authorList>
    </citation>
    <scope>NUCLEOTIDE SEQUENCE [LARGE SCALE GENOMIC DNA]</scope>
    <source>
        <strain evidence="6">H2177</strain>
    </source>
</reference>
<evidence type="ECO:0000256" key="3">
    <source>
        <dbReference type="ARBA" id="ARBA00022737"/>
    </source>
</evidence>
<gene>
    <name evidence="5" type="ORF">CGC58_04830</name>
</gene>
<protein>
    <submittedName>
        <fullName evidence="5">Serine acetyltransferase</fullName>
    </submittedName>
</protein>
<evidence type="ECO:0000256" key="1">
    <source>
        <dbReference type="ARBA" id="ARBA00007274"/>
    </source>
</evidence>
<dbReference type="PROSITE" id="PS00101">
    <property type="entry name" value="HEXAPEP_TRANSFERASES"/>
    <property type="match status" value="1"/>
</dbReference>
<dbReference type="GO" id="GO:0009001">
    <property type="term" value="F:serine O-acetyltransferase activity"/>
    <property type="evidence" value="ECO:0007669"/>
    <property type="project" value="InterPro"/>
</dbReference>
<evidence type="ECO:0000313" key="5">
    <source>
        <dbReference type="EMBL" id="ATA90582.1"/>
    </source>
</evidence>
<dbReference type="InterPro" id="IPR045304">
    <property type="entry name" value="LbH_SAT"/>
</dbReference>
<keyword evidence="2 5" id="KW-0808">Transferase</keyword>
<dbReference type="Gene3D" id="2.160.10.10">
    <property type="entry name" value="Hexapeptide repeat proteins"/>
    <property type="match status" value="1"/>
</dbReference>
<sequence>MKIYRIMEYLKQKKIPIIPGLLMRYIRVIYSCELPVVSKMGKGVYFLHSGLGVVIHPDAIIGESTIILQNVTIGGRNDKFAPTIGENVFIGCGACILGGITIGNNVMIGANAVVITDIPDGSVVVGVPGKVVKTINGKQ</sequence>
<dbReference type="Pfam" id="PF00132">
    <property type="entry name" value="Hexapep"/>
    <property type="match status" value="1"/>
</dbReference>
<proteinExistence type="inferred from homology"/>
<name>A0A250FZL5_9FLAO</name>
<keyword evidence="3" id="KW-0677">Repeat</keyword>
<evidence type="ECO:0000256" key="4">
    <source>
        <dbReference type="ARBA" id="ARBA00023315"/>
    </source>
</evidence>
<accession>A0A250FZL5</accession>
<dbReference type="AlphaFoldDB" id="A0A250FZL5"/>
<dbReference type="PANTHER" id="PTHR42811">
    <property type="entry name" value="SERINE ACETYLTRANSFERASE"/>
    <property type="match status" value="1"/>
</dbReference>
<dbReference type="GO" id="GO:0005737">
    <property type="term" value="C:cytoplasm"/>
    <property type="evidence" value="ECO:0007669"/>
    <property type="project" value="InterPro"/>
</dbReference>
<dbReference type="CDD" id="cd03354">
    <property type="entry name" value="LbH_SAT"/>
    <property type="match status" value="1"/>
</dbReference>
<keyword evidence="4" id="KW-0012">Acyltransferase</keyword>
<comment type="similarity">
    <text evidence="1">Belongs to the transferase hexapeptide repeat family.</text>
</comment>
<dbReference type="Proteomes" id="UP000217348">
    <property type="component" value="Chromosome"/>
</dbReference>
<dbReference type="InterPro" id="IPR011004">
    <property type="entry name" value="Trimer_LpxA-like_sf"/>
</dbReference>
<evidence type="ECO:0000313" key="6">
    <source>
        <dbReference type="Proteomes" id="UP000217348"/>
    </source>
</evidence>
<organism evidence="5 6">
    <name type="scientific">Capnocytophaga stomatis</name>
    <dbReference type="NCBI Taxonomy" id="1848904"/>
    <lineage>
        <taxon>Bacteria</taxon>
        <taxon>Pseudomonadati</taxon>
        <taxon>Bacteroidota</taxon>
        <taxon>Flavobacteriia</taxon>
        <taxon>Flavobacteriales</taxon>
        <taxon>Flavobacteriaceae</taxon>
        <taxon>Capnocytophaga</taxon>
    </lineage>
</organism>
<dbReference type="SUPFAM" id="SSF51161">
    <property type="entry name" value="Trimeric LpxA-like enzymes"/>
    <property type="match status" value="1"/>
</dbReference>
<evidence type="ECO:0000256" key="2">
    <source>
        <dbReference type="ARBA" id="ARBA00022679"/>
    </source>
</evidence>
<dbReference type="InterPro" id="IPR005881">
    <property type="entry name" value="Ser_O-AcTrfase"/>
</dbReference>
<dbReference type="PIRSF" id="PIRSF000441">
    <property type="entry name" value="CysE"/>
    <property type="match status" value="1"/>
</dbReference>
<dbReference type="GO" id="GO:0006535">
    <property type="term" value="P:cysteine biosynthetic process from serine"/>
    <property type="evidence" value="ECO:0007669"/>
    <property type="project" value="InterPro"/>
</dbReference>
<dbReference type="EMBL" id="CP022387">
    <property type="protein sequence ID" value="ATA90582.1"/>
    <property type="molecule type" value="Genomic_DNA"/>
</dbReference>
<dbReference type="OrthoDB" id="9801456at2"/>
<dbReference type="InterPro" id="IPR018357">
    <property type="entry name" value="Hexapep_transf_CS"/>
</dbReference>